<dbReference type="Gene3D" id="1.10.10.60">
    <property type="entry name" value="Homeodomain-like"/>
    <property type="match status" value="1"/>
</dbReference>
<evidence type="ECO:0000256" key="10">
    <source>
        <dbReference type="PROSITE-ProRule" id="PRU00108"/>
    </source>
</evidence>
<dbReference type="GO" id="GO:0000976">
    <property type="term" value="F:transcription cis-regulatory region binding"/>
    <property type="evidence" value="ECO:0007669"/>
    <property type="project" value="TreeGrafter"/>
</dbReference>
<accession>A0A2I0JQ51</accession>
<dbReference type="PANTHER" id="PTHR31948">
    <property type="entry name" value="ZINC-FINGER HOMEODOMAIN PROTEIN 2"/>
    <property type="match status" value="1"/>
</dbReference>
<evidence type="ECO:0000256" key="5">
    <source>
        <dbReference type="ARBA" id="ARBA00023015"/>
    </source>
</evidence>
<keyword evidence="6 10" id="KW-0238">DNA-binding</keyword>
<keyword evidence="5" id="KW-0805">Transcription regulation</keyword>
<dbReference type="NCBIfam" id="TIGR01566">
    <property type="entry name" value="ZF_HD_prot_N"/>
    <property type="match status" value="1"/>
</dbReference>
<dbReference type="GO" id="GO:0050793">
    <property type="term" value="P:regulation of developmental process"/>
    <property type="evidence" value="ECO:0007669"/>
    <property type="project" value="TreeGrafter"/>
</dbReference>
<keyword evidence="9 10" id="KW-0539">Nucleus</keyword>
<evidence type="ECO:0000256" key="4">
    <source>
        <dbReference type="ARBA" id="ARBA00022833"/>
    </source>
</evidence>
<dbReference type="InterPro" id="IPR006456">
    <property type="entry name" value="ZF_HD_homeobox_Cys/His_dimer"/>
</dbReference>
<keyword evidence="3" id="KW-0863">Zinc-finger</keyword>
<dbReference type="InterPro" id="IPR006455">
    <property type="entry name" value="Homeodomain_ZF_HD"/>
</dbReference>
<dbReference type="PANTHER" id="PTHR31948:SF119">
    <property type="entry name" value="ZINC-FINGER HOMEODOMAIN PROTEIN 6-LIKE"/>
    <property type="match status" value="1"/>
</dbReference>
<evidence type="ECO:0000256" key="9">
    <source>
        <dbReference type="ARBA" id="ARBA00023242"/>
    </source>
</evidence>
<keyword evidence="12" id="KW-1185">Reference proteome</keyword>
<feature type="DNA-binding region" description="Homeobox" evidence="10">
    <location>
        <begin position="174"/>
        <end position="237"/>
    </location>
</feature>
<dbReference type="EMBL" id="PGOL01001449">
    <property type="protein sequence ID" value="PKI58023.1"/>
    <property type="molecule type" value="Genomic_DNA"/>
</dbReference>
<dbReference type="OrthoDB" id="1910053at2759"/>
<keyword evidence="8" id="KW-0804">Transcription</keyword>
<dbReference type="InterPro" id="IPR009057">
    <property type="entry name" value="Homeodomain-like_sf"/>
</dbReference>
<sequence length="241" mass="27577">MERRQLKQPLDHLIHPYNSTTTNQYHNQQQEQQQSHDHQTLDPVPSGASPRTPRTGSIRYRECLKNHAAKMGGHVTDGCGEFMPSGEEDCGPDFFKCAACGCHRNFHRKEPVGVGIRHLDPAHKAAIDRMFSPSSAHPPVMMTFGGGAESSSEDRDLMFRSDGGYQGLPSEAHKKRFRTKFKTEQKEAMAEFAEKIGWKIQKEDEQEIMQFCAKVGVKRQVFKVWMHNNKLKRKKKEQQEL</sequence>
<dbReference type="PROSITE" id="PS50071">
    <property type="entry name" value="HOMEOBOX_2"/>
    <property type="match status" value="1"/>
</dbReference>
<proteinExistence type="predicted"/>
<comment type="subcellular location">
    <subcellularLocation>
        <location evidence="1 10">Nucleus</location>
    </subcellularLocation>
</comment>
<dbReference type="InterPro" id="IPR001356">
    <property type="entry name" value="HD"/>
</dbReference>
<dbReference type="GO" id="GO:0005634">
    <property type="term" value="C:nucleus"/>
    <property type="evidence" value="ECO:0007669"/>
    <property type="project" value="UniProtKB-SubCell"/>
</dbReference>
<evidence type="ECO:0000256" key="3">
    <source>
        <dbReference type="ARBA" id="ARBA00022771"/>
    </source>
</evidence>
<evidence type="ECO:0000256" key="6">
    <source>
        <dbReference type="ARBA" id="ARBA00023125"/>
    </source>
</evidence>
<dbReference type="STRING" id="22663.A0A2I0JQ51"/>
<dbReference type="NCBIfam" id="TIGR01565">
    <property type="entry name" value="homeo_ZF_HD"/>
    <property type="match status" value="1"/>
</dbReference>
<comment type="caution">
    <text evidence="11">The sequence shown here is derived from an EMBL/GenBank/DDBJ whole genome shotgun (WGS) entry which is preliminary data.</text>
</comment>
<evidence type="ECO:0000256" key="8">
    <source>
        <dbReference type="ARBA" id="ARBA00023163"/>
    </source>
</evidence>
<dbReference type="AlphaFoldDB" id="A0A2I0JQ51"/>
<dbReference type="Pfam" id="PF04770">
    <property type="entry name" value="ZF-HD_dimer"/>
    <property type="match status" value="1"/>
</dbReference>
<evidence type="ECO:0000256" key="2">
    <source>
        <dbReference type="ARBA" id="ARBA00022723"/>
    </source>
</evidence>
<dbReference type="Proteomes" id="UP000233551">
    <property type="component" value="Unassembled WGS sequence"/>
</dbReference>
<evidence type="ECO:0000256" key="7">
    <source>
        <dbReference type="ARBA" id="ARBA00023155"/>
    </source>
</evidence>
<evidence type="ECO:0000256" key="1">
    <source>
        <dbReference type="ARBA" id="ARBA00004123"/>
    </source>
</evidence>
<organism evidence="11 12">
    <name type="scientific">Punica granatum</name>
    <name type="common">Pomegranate</name>
    <dbReference type="NCBI Taxonomy" id="22663"/>
    <lineage>
        <taxon>Eukaryota</taxon>
        <taxon>Viridiplantae</taxon>
        <taxon>Streptophyta</taxon>
        <taxon>Embryophyta</taxon>
        <taxon>Tracheophyta</taxon>
        <taxon>Spermatophyta</taxon>
        <taxon>Magnoliopsida</taxon>
        <taxon>eudicotyledons</taxon>
        <taxon>Gunneridae</taxon>
        <taxon>Pentapetalae</taxon>
        <taxon>rosids</taxon>
        <taxon>malvids</taxon>
        <taxon>Myrtales</taxon>
        <taxon>Lythraceae</taxon>
        <taxon>Punica</taxon>
    </lineage>
</organism>
<dbReference type="FunFam" id="1.10.10.60:FF:000257">
    <property type="entry name" value="Zinc-finger homeodomain protein 2"/>
    <property type="match status" value="1"/>
</dbReference>
<name>A0A2I0JQ51_PUNGR</name>
<protein>
    <submittedName>
        <fullName evidence="11">Uncharacterized protein</fullName>
    </submittedName>
</protein>
<gene>
    <name evidence="11" type="ORF">CRG98_021603</name>
</gene>
<dbReference type="PROSITE" id="PS51523">
    <property type="entry name" value="ZF_HD_DIMER"/>
    <property type="match status" value="1"/>
</dbReference>
<dbReference type="GO" id="GO:0008270">
    <property type="term" value="F:zinc ion binding"/>
    <property type="evidence" value="ECO:0007669"/>
    <property type="project" value="UniProtKB-KW"/>
</dbReference>
<evidence type="ECO:0000313" key="12">
    <source>
        <dbReference type="Proteomes" id="UP000233551"/>
    </source>
</evidence>
<evidence type="ECO:0000313" key="11">
    <source>
        <dbReference type="EMBL" id="PKI58023.1"/>
    </source>
</evidence>
<keyword evidence="7 10" id="KW-0371">Homeobox</keyword>
<dbReference type="SUPFAM" id="SSF46689">
    <property type="entry name" value="Homeodomain-like"/>
    <property type="match status" value="1"/>
</dbReference>
<dbReference type="GeneID" id="116209933"/>
<keyword evidence="2" id="KW-0479">Metal-binding</keyword>
<keyword evidence="4" id="KW-0862">Zinc</keyword>
<reference evidence="11 12" key="1">
    <citation type="submission" date="2017-11" db="EMBL/GenBank/DDBJ databases">
        <title>De-novo sequencing of pomegranate (Punica granatum L.) genome.</title>
        <authorList>
            <person name="Akparov Z."/>
            <person name="Amiraslanov A."/>
            <person name="Hajiyeva S."/>
            <person name="Abbasov M."/>
            <person name="Kaur K."/>
            <person name="Hamwieh A."/>
            <person name="Solovyev V."/>
            <person name="Salamov A."/>
            <person name="Braich B."/>
            <person name="Kosarev P."/>
            <person name="Mahmoud A."/>
            <person name="Hajiyev E."/>
            <person name="Babayeva S."/>
            <person name="Izzatullayeva V."/>
            <person name="Mammadov A."/>
            <person name="Mammadov A."/>
            <person name="Sharifova S."/>
            <person name="Ojaghi J."/>
            <person name="Eynullazada K."/>
            <person name="Bayramov B."/>
            <person name="Abdulazimova A."/>
            <person name="Shahmuradov I."/>
        </authorList>
    </citation>
    <scope>NUCLEOTIDE SEQUENCE [LARGE SCALE GENOMIC DNA]</scope>
    <source>
        <strain evidence="12">cv. AG2017</strain>
        <tissue evidence="11">Leaf</tissue>
    </source>
</reference>
<dbReference type="GO" id="GO:0003700">
    <property type="term" value="F:DNA-binding transcription factor activity"/>
    <property type="evidence" value="ECO:0007669"/>
    <property type="project" value="TreeGrafter"/>
</dbReference>